<dbReference type="PANTHER" id="PTHR43289">
    <property type="entry name" value="MITOGEN-ACTIVATED PROTEIN KINASE KINASE KINASE 20-RELATED"/>
    <property type="match status" value="1"/>
</dbReference>
<evidence type="ECO:0000256" key="3">
    <source>
        <dbReference type="ARBA" id="ARBA00022777"/>
    </source>
</evidence>
<evidence type="ECO:0000259" key="6">
    <source>
        <dbReference type="PROSITE" id="PS50011"/>
    </source>
</evidence>
<dbReference type="CDD" id="cd14014">
    <property type="entry name" value="STKc_PknB_like"/>
    <property type="match status" value="1"/>
</dbReference>
<keyword evidence="4" id="KW-0067">ATP-binding</keyword>
<dbReference type="Pfam" id="PF00069">
    <property type="entry name" value="Pkinase"/>
    <property type="match status" value="1"/>
</dbReference>
<evidence type="ECO:0000256" key="4">
    <source>
        <dbReference type="ARBA" id="ARBA00022840"/>
    </source>
</evidence>
<keyword evidence="5" id="KW-0812">Transmembrane</keyword>
<dbReference type="EMBL" id="CAAHFG010000001">
    <property type="protein sequence ID" value="VGO12593.1"/>
    <property type="molecule type" value="Genomic_DNA"/>
</dbReference>
<evidence type="ECO:0000313" key="8">
    <source>
        <dbReference type="Proteomes" id="UP000366872"/>
    </source>
</evidence>
<evidence type="ECO:0000256" key="1">
    <source>
        <dbReference type="ARBA" id="ARBA00022679"/>
    </source>
</evidence>
<evidence type="ECO:0000256" key="5">
    <source>
        <dbReference type="SAM" id="Phobius"/>
    </source>
</evidence>
<organism evidence="7 8">
    <name type="scientific">Pontiella desulfatans</name>
    <dbReference type="NCBI Taxonomy" id="2750659"/>
    <lineage>
        <taxon>Bacteria</taxon>
        <taxon>Pseudomonadati</taxon>
        <taxon>Kiritimatiellota</taxon>
        <taxon>Kiritimatiellia</taxon>
        <taxon>Kiritimatiellales</taxon>
        <taxon>Pontiellaceae</taxon>
        <taxon>Pontiella</taxon>
    </lineage>
</organism>
<evidence type="ECO:0000313" key="7">
    <source>
        <dbReference type="EMBL" id="VGO12593.1"/>
    </source>
</evidence>
<dbReference type="Proteomes" id="UP000366872">
    <property type="component" value="Unassembled WGS sequence"/>
</dbReference>
<sequence length="682" mass="76690">MNEGRQKIPVPEDELKALYAADAGDITEEERRALTPILNSLEETAERYRILEPIAEGGEKTITRIYDSCLGRSVAMARPVRRDTEQEKEDFLREARLTAGLDHPNIVPIHNIGIDADGIPFFTMELLPGDSLKDILDRLRAGDAQYRKNYPLDILLGIFQKICDAIAYAHSRQVLHLDMKPENIRVGTFGEVFVCDWGLAKVMDGTAGTTDIDTLDGDLLNDMALSGTIQGTPGFMAPEQGRTGSCSETADIYALGSLLYMLLTHELPVEGSSTNEILDNALAGKIIPPRNRKPGLNRPQSLAAVAMQALALDPAKRYASVTQLQAEIQRYLSGFTTRAEKAGPATRTVFLIRRHSRSAFLLMVFMAALIAVVMGGLLRIRTERDVAKENLILFLAEQERSEQLDSELGDVVQRAGTSVDLIQARTMLSVFDKGLRGELKPEERNQLLGNKATLLFTLQKFQAAYVCFEQLEKPGRMLALKELSHTYAQLKPNDSNLLPEKQLAELLIKIRQDYIRYLPDQTPLLQYIFFHHMQRRPDIAPEEYLPLASVMLYQLNDIMHAYILPLKLRKRPGESGYRLDLSGMHFTRYRLDIMGGGKMNILAPFGTLEMLDISDTPLVRMTELATVDAKRLRMTGLDLAHPNVVPLRLNYMRSLKELTIDLHLYDKKTQNELRSRYIVSAP</sequence>
<dbReference type="Gene3D" id="3.30.200.20">
    <property type="entry name" value="Phosphorylase Kinase, domain 1"/>
    <property type="match status" value="1"/>
</dbReference>
<feature type="domain" description="Protein kinase" evidence="6">
    <location>
        <begin position="48"/>
        <end position="332"/>
    </location>
</feature>
<dbReference type="SUPFAM" id="SSF56112">
    <property type="entry name" value="Protein kinase-like (PK-like)"/>
    <property type="match status" value="1"/>
</dbReference>
<dbReference type="RefSeq" id="WP_168442002.1">
    <property type="nucleotide sequence ID" value="NZ_CAAHFG010000001.1"/>
</dbReference>
<keyword evidence="2" id="KW-0547">Nucleotide-binding</keyword>
<reference evidence="7 8" key="1">
    <citation type="submission" date="2019-04" db="EMBL/GenBank/DDBJ databases">
        <authorList>
            <person name="Van Vliet M D."/>
        </authorList>
    </citation>
    <scope>NUCLEOTIDE SEQUENCE [LARGE SCALE GENOMIC DNA]</scope>
    <source>
        <strain evidence="7 8">F1</strain>
    </source>
</reference>
<keyword evidence="8" id="KW-1185">Reference proteome</keyword>
<dbReference type="InterPro" id="IPR000719">
    <property type="entry name" value="Prot_kinase_dom"/>
</dbReference>
<dbReference type="InterPro" id="IPR011009">
    <property type="entry name" value="Kinase-like_dom_sf"/>
</dbReference>
<keyword evidence="1" id="KW-0808">Transferase</keyword>
<accession>A0A6C2TYA1</accession>
<dbReference type="PROSITE" id="PS50011">
    <property type="entry name" value="PROTEIN_KINASE_DOM"/>
    <property type="match status" value="1"/>
</dbReference>
<protein>
    <submittedName>
        <fullName evidence="7">Serine/threonine-protein kinase PknD</fullName>
    </submittedName>
</protein>
<dbReference type="SMART" id="SM00220">
    <property type="entry name" value="S_TKc"/>
    <property type="match status" value="1"/>
</dbReference>
<proteinExistence type="predicted"/>
<evidence type="ECO:0000256" key="2">
    <source>
        <dbReference type="ARBA" id="ARBA00022741"/>
    </source>
</evidence>
<keyword evidence="3 7" id="KW-0418">Kinase</keyword>
<dbReference type="Gene3D" id="1.10.510.10">
    <property type="entry name" value="Transferase(Phosphotransferase) domain 1"/>
    <property type="match status" value="1"/>
</dbReference>
<dbReference type="PANTHER" id="PTHR43289:SF6">
    <property type="entry name" value="SERINE_THREONINE-PROTEIN KINASE NEKL-3"/>
    <property type="match status" value="1"/>
</dbReference>
<dbReference type="GO" id="GO:0005524">
    <property type="term" value="F:ATP binding"/>
    <property type="evidence" value="ECO:0007669"/>
    <property type="project" value="UniProtKB-KW"/>
</dbReference>
<keyword evidence="5" id="KW-0472">Membrane</keyword>
<keyword evidence="5" id="KW-1133">Transmembrane helix</keyword>
<dbReference type="AlphaFoldDB" id="A0A6C2TYA1"/>
<name>A0A6C2TYA1_PONDE</name>
<dbReference type="GO" id="GO:0004674">
    <property type="term" value="F:protein serine/threonine kinase activity"/>
    <property type="evidence" value="ECO:0007669"/>
    <property type="project" value="TreeGrafter"/>
</dbReference>
<feature type="transmembrane region" description="Helical" evidence="5">
    <location>
        <begin position="359"/>
        <end position="378"/>
    </location>
</feature>
<gene>
    <name evidence="7" type="primary">pknD_6</name>
    <name evidence="7" type="ORF">PDESU_01146</name>
</gene>